<dbReference type="InterPro" id="IPR036812">
    <property type="entry name" value="NAD(P)_OxRdtase_dom_sf"/>
</dbReference>
<dbReference type="FunFam" id="3.20.20.100:FF:000004">
    <property type="entry name" value="Oxidoreductase, aldo/keto reductase"/>
    <property type="match status" value="1"/>
</dbReference>
<evidence type="ECO:0000313" key="3">
    <source>
        <dbReference type="EMBL" id="MBE1490123.1"/>
    </source>
</evidence>
<dbReference type="PANTHER" id="PTHR43364:SF4">
    <property type="entry name" value="NAD(P)-LINKED OXIDOREDUCTASE SUPERFAMILY PROTEIN"/>
    <property type="match status" value="1"/>
</dbReference>
<dbReference type="SUPFAM" id="SSF51430">
    <property type="entry name" value="NAD(P)-linked oxidoreductase"/>
    <property type="match status" value="1"/>
</dbReference>
<dbReference type="Pfam" id="PF00248">
    <property type="entry name" value="Aldo_ket_red"/>
    <property type="match status" value="1"/>
</dbReference>
<reference evidence="3" key="1">
    <citation type="submission" date="2020-10" db="EMBL/GenBank/DDBJ databases">
        <title>Sequencing the genomes of 1000 actinobacteria strains.</title>
        <authorList>
            <person name="Klenk H.-P."/>
        </authorList>
    </citation>
    <scope>NUCLEOTIDE SEQUENCE</scope>
    <source>
        <strain evidence="3">DSM 46832</strain>
    </source>
</reference>
<dbReference type="CDD" id="cd19080">
    <property type="entry name" value="AKR_AKR9A_9B"/>
    <property type="match status" value="1"/>
</dbReference>
<dbReference type="GO" id="GO:0005829">
    <property type="term" value="C:cytosol"/>
    <property type="evidence" value="ECO:0007669"/>
    <property type="project" value="TreeGrafter"/>
</dbReference>
<dbReference type="Proteomes" id="UP000649753">
    <property type="component" value="Unassembled WGS sequence"/>
</dbReference>
<keyword evidence="1" id="KW-0560">Oxidoreductase</keyword>
<dbReference type="InterPro" id="IPR050523">
    <property type="entry name" value="AKR_Detox_Biosynth"/>
</dbReference>
<protein>
    <submittedName>
        <fullName evidence="3">Aryl-alcohol dehydrogenase-like predicted oxidoreductase</fullName>
    </submittedName>
</protein>
<evidence type="ECO:0000313" key="4">
    <source>
        <dbReference type="Proteomes" id="UP000649753"/>
    </source>
</evidence>
<dbReference type="PANTHER" id="PTHR43364">
    <property type="entry name" value="NADH-SPECIFIC METHYLGLYOXAL REDUCTASE-RELATED"/>
    <property type="match status" value="1"/>
</dbReference>
<sequence length="349" mass="37835">MNLTDFRTLGRSGLRVSPLALGTMTFGDPSWGADEQTSTEIMSRYLEAGGNFIDTANAYMGGRSEQVIGSYLGRHPGLRDRLVIATKFALSMDPTDPNNGGTGRKAIRRHVDGSLSRLGTDYIDLYWQHNWDQHTPLEETISTLDDLVRAGKIRYVGLSDTPAWAVARMATLAQWRGWTPIAAIQVEYSLLERTSEGELFGAARELDLGVLPWSPLANGMLTGKYTRDNQTPAGSGRGIFVGQHLNERTFQILDALRRIADSLGVTVAGVALAWVRQQPLVSSTIIGARTVAQFEANLASLDVNLGPEHLAELDGLTAPTLNFPAAFLRNFGVPAQQGATVINGVRASV</sequence>
<proteinExistence type="predicted"/>
<comment type="caution">
    <text evidence="3">The sequence shown here is derived from an EMBL/GenBank/DDBJ whole genome shotgun (WGS) entry which is preliminary data.</text>
</comment>
<feature type="domain" description="NADP-dependent oxidoreductase" evidence="2">
    <location>
        <begin position="18"/>
        <end position="316"/>
    </location>
</feature>
<keyword evidence="4" id="KW-1185">Reference proteome</keyword>
<name>A0A927R1V6_9ACTN</name>
<dbReference type="InterPro" id="IPR023210">
    <property type="entry name" value="NADP_OxRdtase_dom"/>
</dbReference>
<evidence type="ECO:0000256" key="1">
    <source>
        <dbReference type="ARBA" id="ARBA00023002"/>
    </source>
</evidence>
<dbReference type="AlphaFoldDB" id="A0A927R1V6"/>
<dbReference type="Gene3D" id="3.20.20.100">
    <property type="entry name" value="NADP-dependent oxidoreductase domain"/>
    <property type="match status" value="1"/>
</dbReference>
<organism evidence="3 4">
    <name type="scientific">Plantactinospora soyae</name>
    <dbReference type="NCBI Taxonomy" id="1544732"/>
    <lineage>
        <taxon>Bacteria</taxon>
        <taxon>Bacillati</taxon>
        <taxon>Actinomycetota</taxon>
        <taxon>Actinomycetes</taxon>
        <taxon>Micromonosporales</taxon>
        <taxon>Micromonosporaceae</taxon>
        <taxon>Plantactinospora</taxon>
    </lineage>
</organism>
<gene>
    <name evidence="3" type="ORF">H4W31_005761</name>
</gene>
<evidence type="ECO:0000259" key="2">
    <source>
        <dbReference type="Pfam" id="PF00248"/>
    </source>
</evidence>
<dbReference type="RefSeq" id="WP_192769463.1">
    <property type="nucleotide sequence ID" value="NZ_JADBEB010000001.1"/>
</dbReference>
<accession>A0A927R1V6</accession>
<dbReference type="EMBL" id="JADBEB010000001">
    <property type="protein sequence ID" value="MBE1490123.1"/>
    <property type="molecule type" value="Genomic_DNA"/>
</dbReference>
<dbReference type="GO" id="GO:0016491">
    <property type="term" value="F:oxidoreductase activity"/>
    <property type="evidence" value="ECO:0007669"/>
    <property type="project" value="UniProtKB-KW"/>
</dbReference>